<evidence type="ECO:0000313" key="2">
    <source>
        <dbReference type="Proteomes" id="UP000218238"/>
    </source>
</evidence>
<comment type="caution">
    <text evidence="1">The sequence shown here is derived from an EMBL/GenBank/DDBJ whole genome shotgun (WGS) entry which is preliminary data.</text>
</comment>
<gene>
    <name evidence="1" type="ORF">CK510_14210</name>
</gene>
<name>A0A2A2TI19_9CYAN</name>
<dbReference type="EMBL" id="NTFS01000145">
    <property type="protein sequence ID" value="PAX53394.1"/>
    <property type="molecule type" value="Genomic_DNA"/>
</dbReference>
<dbReference type="RefSeq" id="WP_095722321.1">
    <property type="nucleotide sequence ID" value="NZ_NTFS01000145.1"/>
</dbReference>
<dbReference type="OrthoDB" id="503289at2"/>
<protein>
    <submittedName>
        <fullName evidence="1">Uncharacterized protein</fullName>
    </submittedName>
</protein>
<dbReference type="AlphaFoldDB" id="A0A2A2TI19"/>
<keyword evidence="2" id="KW-1185">Reference proteome</keyword>
<proteinExistence type="predicted"/>
<evidence type="ECO:0000313" key="1">
    <source>
        <dbReference type="EMBL" id="PAX53394.1"/>
    </source>
</evidence>
<dbReference type="Proteomes" id="UP000218238">
    <property type="component" value="Unassembled WGS sequence"/>
</dbReference>
<organism evidence="1 2">
    <name type="scientific">Brunnivagina elsteri CCALA 953</name>
    <dbReference type="NCBI Taxonomy" id="987040"/>
    <lineage>
        <taxon>Bacteria</taxon>
        <taxon>Bacillati</taxon>
        <taxon>Cyanobacteriota</taxon>
        <taxon>Cyanophyceae</taxon>
        <taxon>Nostocales</taxon>
        <taxon>Calotrichaceae</taxon>
        <taxon>Brunnivagina</taxon>
    </lineage>
</organism>
<sequence length="416" mass="46271">MVYDVPGRADKLSLELVQKWNEAIQAAYSSLQLDLGSRFFSLDPKSLSEPVLAAIQWFADPAEPVFCLGSDVGQELSDWGSRGRHVLHNEYCEYQVIEKADATGKMRPKRVQITTELREYWVCIAKHDPKTLREMVQSVLGFEPTWEDLYGVSDPESLSEDEKEIAFSKFVAGHGNDRKMVDAGVPRQPEGKLNIDNALFMTHPINGLDDLLYIVMFGAKPYANRTDSGLEQATREQLFREFGVEQLACRHADPAAAMGALGAAFTGRTVAFANPLGMYILSFTKDVFLYAGNPIPEEWVRWSRGSEGMYQHLEFGPGDDDEAFLDDITLVVGSREEPVTGGFQVVQQIEVGPLVVVGKPTHVADDEYVVLTASNEPIDCQQAEVCEIIKDLKKEFDNALQMVHVAPRIMGFRGGS</sequence>
<accession>A0A2A2TI19</accession>
<reference evidence="1 2" key="1">
    <citation type="submission" date="2017-08" db="EMBL/GenBank/DDBJ databases">
        <title>Draft genome sequence of filamentous cyanobacterium Calothrix elsteri CCALA 953.</title>
        <authorList>
            <person name="Gagunashvili A.N."/>
            <person name="Elster J."/>
            <person name="Andresson O.S."/>
        </authorList>
    </citation>
    <scope>NUCLEOTIDE SEQUENCE [LARGE SCALE GENOMIC DNA]</scope>
    <source>
        <strain evidence="1 2">CCALA 953</strain>
    </source>
</reference>